<organism evidence="3 4">
    <name type="scientific">Kolteria novifilia</name>
    <dbReference type="NCBI Taxonomy" id="2527975"/>
    <lineage>
        <taxon>Bacteria</taxon>
        <taxon>Pseudomonadati</taxon>
        <taxon>Planctomycetota</taxon>
        <taxon>Planctomycetia</taxon>
        <taxon>Kolteriales</taxon>
        <taxon>Kolteriaceae</taxon>
        <taxon>Kolteria</taxon>
    </lineage>
</organism>
<evidence type="ECO:0000256" key="1">
    <source>
        <dbReference type="SAM" id="Phobius"/>
    </source>
</evidence>
<feature type="transmembrane region" description="Helical" evidence="1">
    <location>
        <begin position="255"/>
        <end position="276"/>
    </location>
</feature>
<dbReference type="Proteomes" id="UP000317093">
    <property type="component" value="Chromosome"/>
</dbReference>
<feature type="transmembrane region" description="Helical" evidence="1">
    <location>
        <begin position="138"/>
        <end position="159"/>
    </location>
</feature>
<reference evidence="3 4" key="1">
    <citation type="submission" date="2019-02" db="EMBL/GenBank/DDBJ databases">
        <title>Deep-cultivation of Planctomycetes and their phenomic and genomic characterization uncovers novel biology.</title>
        <authorList>
            <person name="Wiegand S."/>
            <person name="Jogler M."/>
            <person name="Boedeker C."/>
            <person name="Pinto D."/>
            <person name="Vollmers J."/>
            <person name="Rivas-Marin E."/>
            <person name="Kohn T."/>
            <person name="Peeters S.H."/>
            <person name="Heuer A."/>
            <person name="Rast P."/>
            <person name="Oberbeckmann S."/>
            <person name="Bunk B."/>
            <person name="Jeske O."/>
            <person name="Meyerdierks A."/>
            <person name="Storesund J.E."/>
            <person name="Kallscheuer N."/>
            <person name="Luecker S."/>
            <person name="Lage O.M."/>
            <person name="Pohl T."/>
            <person name="Merkel B.J."/>
            <person name="Hornburger P."/>
            <person name="Mueller R.-W."/>
            <person name="Bruemmer F."/>
            <person name="Labrenz M."/>
            <person name="Spormann A.M."/>
            <person name="Op den Camp H."/>
            <person name="Overmann J."/>
            <person name="Amann R."/>
            <person name="Jetten M.S.M."/>
            <person name="Mascher T."/>
            <person name="Medema M.H."/>
            <person name="Devos D.P."/>
            <person name="Kaster A.-K."/>
            <person name="Ovreas L."/>
            <person name="Rohde M."/>
            <person name="Galperin M.Y."/>
            <person name="Jogler C."/>
        </authorList>
    </citation>
    <scope>NUCLEOTIDE SEQUENCE [LARGE SCALE GENOMIC DNA]</scope>
    <source>
        <strain evidence="3 4">Pan216</strain>
    </source>
</reference>
<sequence length="404" mass="45460">MNERSSQRRILELDVLRCLAILLVLGSHRAIQFESKESEPFVSHAWMMVGWTGVDLFFVLSGFLVGGLIFVEINQTGRLDIPRFLLRRGLRIWPAYYFFLLVVSLMFVVGGTSLAGLVPSYFQVQNYFEQQRYAAHTWSLAVEEHFYLLLPIVLSAGLAKATPRTFAVVSLAIFGAAAMGRWFSTPGIPEIRTHLRVDSLWAGVWCAYLYYRQSPFFDRIMGAWRWLLILSASMVCLAMLLPWRTMGASLNLLGTLFPLVLSIAYACMLTGALGLAKDGGVRFAPLARLTKLAARMGVYSYSIYLWHIIGARDTVKVLLDETILYALPPLVRWGIGMAAYIALAYLVGEVTYRCIERPMLRVRDKFVPRVPSSPTEVTLPPVEIQVASPRRSRALPVLVELGRE</sequence>
<keyword evidence="4" id="KW-1185">Reference proteome</keyword>
<evidence type="ECO:0000313" key="3">
    <source>
        <dbReference type="EMBL" id="QDU62331.1"/>
    </source>
</evidence>
<feature type="transmembrane region" description="Helical" evidence="1">
    <location>
        <begin position="92"/>
        <end position="118"/>
    </location>
</feature>
<dbReference type="PANTHER" id="PTHR23028">
    <property type="entry name" value="ACETYLTRANSFERASE"/>
    <property type="match status" value="1"/>
</dbReference>
<keyword evidence="1" id="KW-1133">Transmembrane helix</keyword>
<protein>
    <submittedName>
        <fullName evidence="3">O-acetyltransferase OatA</fullName>
        <ecNumber evidence="3">2.3.1.-</ecNumber>
    </submittedName>
</protein>
<accession>A0A518B5S5</accession>
<feature type="transmembrane region" description="Helical" evidence="1">
    <location>
        <begin position="292"/>
        <end position="310"/>
    </location>
</feature>
<evidence type="ECO:0000259" key="2">
    <source>
        <dbReference type="Pfam" id="PF01757"/>
    </source>
</evidence>
<dbReference type="GO" id="GO:0009103">
    <property type="term" value="P:lipopolysaccharide biosynthetic process"/>
    <property type="evidence" value="ECO:0007669"/>
    <property type="project" value="TreeGrafter"/>
</dbReference>
<dbReference type="OrthoDB" id="9796461at2"/>
<dbReference type="RefSeq" id="WP_145259005.1">
    <property type="nucleotide sequence ID" value="NZ_CP036279.1"/>
</dbReference>
<dbReference type="EMBL" id="CP036279">
    <property type="protein sequence ID" value="QDU62331.1"/>
    <property type="molecule type" value="Genomic_DNA"/>
</dbReference>
<feature type="domain" description="Acyltransferase 3" evidence="2">
    <location>
        <begin position="11"/>
        <end position="347"/>
    </location>
</feature>
<dbReference type="GO" id="GO:0016020">
    <property type="term" value="C:membrane"/>
    <property type="evidence" value="ECO:0007669"/>
    <property type="project" value="TreeGrafter"/>
</dbReference>
<keyword evidence="1" id="KW-0812">Transmembrane</keyword>
<dbReference type="AlphaFoldDB" id="A0A518B5S5"/>
<dbReference type="GO" id="GO:0016747">
    <property type="term" value="F:acyltransferase activity, transferring groups other than amino-acyl groups"/>
    <property type="evidence" value="ECO:0007669"/>
    <property type="project" value="InterPro"/>
</dbReference>
<dbReference type="InterPro" id="IPR050879">
    <property type="entry name" value="Acyltransferase_3"/>
</dbReference>
<feature type="transmembrane region" description="Helical" evidence="1">
    <location>
        <begin position="330"/>
        <end position="355"/>
    </location>
</feature>
<dbReference type="PANTHER" id="PTHR23028:SF53">
    <property type="entry name" value="ACYL_TRANSF_3 DOMAIN-CONTAINING PROTEIN"/>
    <property type="match status" value="1"/>
</dbReference>
<keyword evidence="1" id="KW-0472">Membrane</keyword>
<keyword evidence="3" id="KW-0012">Acyltransferase</keyword>
<feature type="transmembrane region" description="Helical" evidence="1">
    <location>
        <begin position="166"/>
        <end position="183"/>
    </location>
</feature>
<dbReference type="KEGG" id="knv:Pan216_31980"/>
<dbReference type="Pfam" id="PF01757">
    <property type="entry name" value="Acyl_transf_3"/>
    <property type="match status" value="1"/>
</dbReference>
<keyword evidence="3" id="KW-0808">Transferase</keyword>
<dbReference type="InterPro" id="IPR002656">
    <property type="entry name" value="Acyl_transf_3_dom"/>
</dbReference>
<proteinExistence type="predicted"/>
<feature type="transmembrane region" description="Helical" evidence="1">
    <location>
        <begin position="223"/>
        <end position="243"/>
    </location>
</feature>
<evidence type="ECO:0000313" key="4">
    <source>
        <dbReference type="Proteomes" id="UP000317093"/>
    </source>
</evidence>
<gene>
    <name evidence="3" type="primary">oatA_1</name>
    <name evidence="3" type="ORF">Pan216_31980</name>
</gene>
<feature type="transmembrane region" description="Helical" evidence="1">
    <location>
        <begin position="45"/>
        <end position="71"/>
    </location>
</feature>
<dbReference type="EC" id="2.3.1.-" evidence="3"/>
<name>A0A518B5S5_9BACT</name>